<evidence type="ECO:0000256" key="2">
    <source>
        <dbReference type="ARBA" id="ARBA00023125"/>
    </source>
</evidence>
<accession>A0A7C0ZDU3</accession>
<keyword evidence="2" id="KW-0238">DNA-binding</keyword>
<dbReference type="InterPro" id="IPR001845">
    <property type="entry name" value="HTH_ArsR_DNA-bd_dom"/>
</dbReference>
<dbReference type="CDD" id="cd00090">
    <property type="entry name" value="HTH_ARSR"/>
    <property type="match status" value="1"/>
</dbReference>
<reference evidence="5" key="1">
    <citation type="journal article" date="2020" name="mSystems">
        <title>Genome- and Community-Level Interaction Insights into Carbon Utilization and Element Cycling Functions of Hydrothermarchaeota in Hydrothermal Sediment.</title>
        <authorList>
            <person name="Zhou Z."/>
            <person name="Liu Y."/>
            <person name="Xu W."/>
            <person name="Pan J."/>
            <person name="Luo Z.H."/>
            <person name="Li M."/>
        </authorList>
    </citation>
    <scope>NUCLEOTIDE SEQUENCE [LARGE SCALE GENOMIC DNA]</scope>
    <source>
        <strain evidence="5">HyVt-102</strain>
    </source>
</reference>
<dbReference type="SUPFAM" id="SSF46785">
    <property type="entry name" value="Winged helix' DNA-binding domain"/>
    <property type="match status" value="1"/>
</dbReference>
<dbReference type="InterPro" id="IPR051081">
    <property type="entry name" value="HTH_MetalResp_TranReg"/>
</dbReference>
<dbReference type="InterPro" id="IPR036388">
    <property type="entry name" value="WH-like_DNA-bd_sf"/>
</dbReference>
<organism evidence="5">
    <name type="scientific">candidate division WOR-3 bacterium</name>
    <dbReference type="NCBI Taxonomy" id="2052148"/>
    <lineage>
        <taxon>Bacteria</taxon>
        <taxon>Bacteria division WOR-3</taxon>
    </lineage>
</organism>
<gene>
    <name evidence="5" type="ORF">ENF18_07790</name>
</gene>
<sequence>MIIDYPELARILKAIAHPVRLQIIHELSVDERVCVSDLSERLKVRQPTISQSLNILRNAGIVDCQREGNKSYFFLKVDCLKYLIGLCQEARDEKER</sequence>
<evidence type="ECO:0000259" key="4">
    <source>
        <dbReference type="PROSITE" id="PS50987"/>
    </source>
</evidence>
<dbReference type="PROSITE" id="PS50987">
    <property type="entry name" value="HTH_ARSR_2"/>
    <property type="match status" value="1"/>
</dbReference>
<keyword evidence="3" id="KW-0804">Transcription</keyword>
<dbReference type="InterPro" id="IPR011991">
    <property type="entry name" value="ArsR-like_HTH"/>
</dbReference>
<dbReference type="AlphaFoldDB" id="A0A7C0ZDU3"/>
<evidence type="ECO:0000256" key="1">
    <source>
        <dbReference type="ARBA" id="ARBA00023015"/>
    </source>
</evidence>
<proteinExistence type="predicted"/>
<dbReference type="PRINTS" id="PR00778">
    <property type="entry name" value="HTHARSR"/>
</dbReference>
<dbReference type="PANTHER" id="PTHR33154:SF33">
    <property type="entry name" value="TRANSCRIPTIONAL REPRESSOR SDPR"/>
    <property type="match status" value="1"/>
</dbReference>
<dbReference type="EMBL" id="DQWE01000369">
    <property type="protein sequence ID" value="HDI83674.1"/>
    <property type="molecule type" value="Genomic_DNA"/>
</dbReference>
<feature type="domain" description="HTH arsR-type" evidence="4">
    <location>
        <begin position="1"/>
        <end position="96"/>
    </location>
</feature>
<dbReference type="GO" id="GO:0003677">
    <property type="term" value="F:DNA binding"/>
    <property type="evidence" value="ECO:0007669"/>
    <property type="project" value="UniProtKB-KW"/>
</dbReference>
<dbReference type="NCBIfam" id="NF033788">
    <property type="entry name" value="HTH_metalloreg"/>
    <property type="match status" value="1"/>
</dbReference>
<evidence type="ECO:0000313" key="5">
    <source>
        <dbReference type="EMBL" id="HDI83674.1"/>
    </source>
</evidence>
<dbReference type="SMART" id="SM00418">
    <property type="entry name" value="HTH_ARSR"/>
    <property type="match status" value="1"/>
</dbReference>
<name>A0A7C0ZDU3_UNCW3</name>
<dbReference type="Pfam" id="PF01022">
    <property type="entry name" value="HTH_5"/>
    <property type="match status" value="1"/>
</dbReference>
<protein>
    <submittedName>
        <fullName evidence="5">Transcriptional regulator</fullName>
    </submittedName>
</protein>
<evidence type="ECO:0000256" key="3">
    <source>
        <dbReference type="ARBA" id="ARBA00023163"/>
    </source>
</evidence>
<dbReference type="PANTHER" id="PTHR33154">
    <property type="entry name" value="TRANSCRIPTIONAL REGULATOR, ARSR FAMILY"/>
    <property type="match status" value="1"/>
</dbReference>
<comment type="caution">
    <text evidence="5">The sequence shown here is derived from an EMBL/GenBank/DDBJ whole genome shotgun (WGS) entry which is preliminary data.</text>
</comment>
<dbReference type="Gene3D" id="1.10.10.10">
    <property type="entry name" value="Winged helix-like DNA-binding domain superfamily/Winged helix DNA-binding domain"/>
    <property type="match status" value="1"/>
</dbReference>
<keyword evidence="1" id="KW-0805">Transcription regulation</keyword>
<dbReference type="GO" id="GO:0003700">
    <property type="term" value="F:DNA-binding transcription factor activity"/>
    <property type="evidence" value="ECO:0007669"/>
    <property type="project" value="InterPro"/>
</dbReference>
<dbReference type="InterPro" id="IPR036390">
    <property type="entry name" value="WH_DNA-bd_sf"/>
</dbReference>
<dbReference type="Proteomes" id="UP000885847">
    <property type="component" value="Unassembled WGS sequence"/>
</dbReference>